<name>A0AAV5WI58_9BILA</name>
<evidence type="ECO:0000313" key="2">
    <source>
        <dbReference type="Proteomes" id="UP001432322"/>
    </source>
</evidence>
<protein>
    <recommendedName>
        <fullName evidence="3">F-box domain-containing protein</fullName>
    </recommendedName>
</protein>
<proteinExistence type="predicted"/>
<accession>A0AAV5WI58</accession>
<feature type="non-terminal residue" evidence="1">
    <location>
        <position position="1"/>
    </location>
</feature>
<dbReference type="AlphaFoldDB" id="A0AAV5WI58"/>
<dbReference type="Proteomes" id="UP001432322">
    <property type="component" value="Unassembled WGS sequence"/>
</dbReference>
<sequence>QCLLLALPTEMIATLLSFLPECDLLSLRVCKRIDLIDAKASRQLHIDNVHIVVTSESTVATCSRYDERQACPFLERFRVYHAKTHYDKITVDIHALTADTKELIEACRDSSARFFKIRCELVSAEVADSVASIIADSFILDLLKRKSIVHLVLPCKYVSESGIVAILKGLAAGAIDLTSLVLHVETALATRALGSFAPRESIRRVPNGYGMVSEMVVCNFDSVGWNRKYRIIINPDVGLDDGYAQVSIYEYP</sequence>
<dbReference type="EMBL" id="BTSY01000005">
    <property type="protein sequence ID" value="GMT30210.1"/>
    <property type="molecule type" value="Genomic_DNA"/>
</dbReference>
<evidence type="ECO:0000313" key="1">
    <source>
        <dbReference type="EMBL" id="GMT30210.1"/>
    </source>
</evidence>
<evidence type="ECO:0008006" key="3">
    <source>
        <dbReference type="Google" id="ProtNLM"/>
    </source>
</evidence>
<organism evidence="1 2">
    <name type="scientific">Pristionchus fissidentatus</name>
    <dbReference type="NCBI Taxonomy" id="1538716"/>
    <lineage>
        <taxon>Eukaryota</taxon>
        <taxon>Metazoa</taxon>
        <taxon>Ecdysozoa</taxon>
        <taxon>Nematoda</taxon>
        <taxon>Chromadorea</taxon>
        <taxon>Rhabditida</taxon>
        <taxon>Rhabditina</taxon>
        <taxon>Diplogasteromorpha</taxon>
        <taxon>Diplogasteroidea</taxon>
        <taxon>Neodiplogasteridae</taxon>
        <taxon>Pristionchus</taxon>
    </lineage>
</organism>
<gene>
    <name evidence="1" type="ORF">PFISCL1PPCAC_21507</name>
</gene>
<comment type="caution">
    <text evidence="1">The sequence shown here is derived from an EMBL/GenBank/DDBJ whole genome shotgun (WGS) entry which is preliminary data.</text>
</comment>
<reference evidence="1" key="1">
    <citation type="submission" date="2023-10" db="EMBL/GenBank/DDBJ databases">
        <title>Genome assembly of Pristionchus species.</title>
        <authorList>
            <person name="Yoshida K."/>
            <person name="Sommer R.J."/>
        </authorList>
    </citation>
    <scope>NUCLEOTIDE SEQUENCE</scope>
    <source>
        <strain evidence="1">RS5133</strain>
    </source>
</reference>
<keyword evidence="2" id="KW-1185">Reference proteome</keyword>